<feature type="domain" description="FHA" evidence="3">
    <location>
        <begin position="24"/>
        <end position="73"/>
    </location>
</feature>
<dbReference type="STRING" id="765420.OSCT_0887"/>
<evidence type="ECO:0000259" key="3">
    <source>
        <dbReference type="PROSITE" id="PS50006"/>
    </source>
</evidence>
<organism evidence="4 5">
    <name type="scientific">Oscillochloris trichoides DG-6</name>
    <dbReference type="NCBI Taxonomy" id="765420"/>
    <lineage>
        <taxon>Bacteria</taxon>
        <taxon>Bacillati</taxon>
        <taxon>Chloroflexota</taxon>
        <taxon>Chloroflexia</taxon>
        <taxon>Chloroflexales</taxon>
        <taxon>Chloroflexineae</taxon>
        <taxon>Oscillochloridaceae</taxon>
        <taxon>Oscillochloris</taxon>
    </lineage>
</organism>
<dbReference type="HOGENOM" id="CLU_291475_0_0_0"/>
<feature type="transmembrane region" description="Helical" evidence="2">
    <location>
        <begin position="161"/>
        <end position="184"/>
    </location>
</feature>
<feature type="region of interest" description="Disordered" evidence="1">
    <location>
        <begin position="193"/>
        <end position="231"/>
    </location>
</feature>
<keyword evidence="2" id="KW-0812">Transmembrane</keyword>
<keyword evidence="5" id="KW-1185">Reference proteome</keyword>
<dbReference type="Pfam" id="PF03415">
    <property type="entry name" value="Peptidase_C11"/>
    <property type="match status" value="1"/>
</dbReference>
<keyword evidence="2" id="KW-0472">Membrane</keyword>
<name>E1IC36_9CHLR</name>
<evidence type="ECO:0000256" key="1">
    <source>
        <dbReference type="SAM" id="MobiDB-lite"/>
    </source>
</evidence>
<dbReference type="PROSITE" id="PS50006">
    <property type="entry name" value="FHA_DOMAIN"/>
    <property type="match status" value="1"/>
</dbReference>
<dbReference type="eggNOG" id="COG1716">
    <property type="taxonomic scope" value="Bacteria"/>
</dbReference>
<dbReference type="PANTHER" id="PTHR37835:SF1">
    <property type="entry name" value="ALPHA-CLOSTRIPAIN"/>
    <property type="match status" value="1"/>
</dbReference>
<dbReference type="InterPro" id="IPR008984">
    <property type="entry name" value="SMAD_FHA_dom_sf"/>
</dbReference>
<reference evidence="4 5" key="1">
    <citation type="journal article" date="2011" name="J. Bacteriol.">
        <title>Draft genome sequence of the anoxygenic filamentous phototrophic bacterium Oscillochloris trichoides subsp. DG-6.</title>
        <authorList>
            <person name="Kuznetsov B.B."/>
            <person name="Ivanovsky R.N."/>
            <person name="Keppen O.I."/>
            <person name="Sukhacheva M.V."/>
            <person name="Bumazhkin B.K."/>
            <person name="Patutina E.O."/>
            <person name="Beletsky A.V."/>
            <person name="Mardanov A.V."/>
            <person name="Baslerov R.V."/>
            <person name="Panteleeva A.N."/>
            <person name="Kolganova T.V."/>
            <person name="Ravin N.V."/>
            <person name="Skryabin K.G."/>
        </authorList>
    </citation>
    <scope>NUCLEOTIDE SEQUENCE [LARGE SCALE GENOMIC DNA]</scope>
    <source>
        <strain evidence="4 5">DG-6</strain>
    </source>
</reference>
<dbReference type="Pfam" id="PF00498">
    <property type="entry name" value="FHA"/>
    <property type="match status" value="1"/>
</dbReference>
<accession>E1IC36</accession>
<dbReference type="PANTHER" id="PTHR37835">
    <property type="entry name" value="ALPHA-CLOSTRIPAIN"/>
    <property type="match status" value="1"/>
</dbReference>
<evidence type="ECO:0000256" key="2">
    <source>
        <dbReference type="SAM" id="Phobius"/>
    </source>
</evidence>
<dbReference type="InterPro" id="IPR000253">
    <property type="entry name" value="FHA_dom"/>
</dbReference>
<dbReference type="OrthoDB" id="5507507at2"/>
<dbReference type="InterPro" id="IPR005077">
    <property type="entry name" value="Peptidase_C11"/>
</dbReference>
<sequence length="846" mass="90078">MPLQIVALSGPLAGRTFALGSGPLSFGRTPENTIVISSPLASRRHAELRFEGGGYVLYDLNSSNGTLLNGQRVQVQRMRPGDVITIGDESFRFDAPIAAVDKTLLATPQPAPTQLSGGAGFPPLAQAGPAPLPPPPVAGPNFSVPAGAASAPPRKRSRWPLCLALSLLFLCVAGAGLGGGVYWYTRGGGGGPTGGGGTSGGGILGTNPTRVPNSAGTNNNAPPPTREPAQGSEAAWTVMVYLDGDNNLESDALTDFAEMARVGSDDQINIVVQLDRVASSESWDDTSAGDWDGTKRFLVEPGMRPTEENALEDLGELNMGDPDVLADFIAWGVESYPAQRYAVILWDHGASWLGIASDDTSGDVLNLPELSAALETARQRSGYGTLDLIGFDACLMAQLDVFVAVQPYAQVVVASAELEPNTGWAWDAWLQELANDPQQDVHAIASVIVETYMDSFSLGMADEVTLSAFDLEKLDPLTSEVNQLAQAMIADMRGSYPAIGQARSFVDVYAPSYSEEFNAIDLGHFVELLPEHGAKGEVADAAARVNAALQDARIANVAGSYHRGASGVSIYFPQLAELYVDDYERGSPLPRATKWADFLKTYHGTGDVAVTQPTISGLDLDSPVVSMDRLSTLSGKLSGSDIAYVFAFIGIPNASRDSVDLIYVDFIYPPGATQNDTEPVWPDGEFDLSLTWDATNWYLSNGRDQIEALVGPIKYGSRYYGVEGVYTSKATGEKIDAGLIFDVQGTQGTLVRIWGFPKGKDKQEAQPYELTPAPGDTFTAYTRSYTDTGDNLEADRVAGQTITFGDTPLSASFGPTINGDYVMGFLVRDIAGNFSYDYVDVTVENP</sequence>
<dbReference type="AlphaFoldDB" id="E1IC36"/>
<dbReference type="CDD" id="cd00060">
    <property type="entry name" value="FHA"/>
    <property type="match status" value="1"/>
</dbReference>
<proteinExistence type="predicted"/>
<dbReference type="EMBL" id="ADVR01000019">
    <property type="protein sequence ID" value="EFO81226.1"/>
    <property type="molecule type" value="Genomic_DNA"/>
</dbReference>
<feature type="compositionally biased region" description="Gly residues" evidence="1">
    <location>
        <begin position="193"/>
        <end position="204"/>
    </location>
</feature>
<comment type="caution">
    <text evidence="4">The sequence shown here is derived from an EMBL/GenBank/DDBJ whole genome shotgun (WGS) entry which is preliminary data.</text>
</comment>
<protein>
    <submittedName>
        <fullName evidence="4">FHA domain containing protein</fullName>
    </submittedName>
</protein>
<feature type="region of interest" description="Disordered" evidence="1">
    <location>
        <begin position="108"/>
        <end position="139"/>
    </location>
</feature>
<dbReference type="Proteomes" id="UP000054010">
    <property type="component" value="Unassembled WGS sequence"/>
</dbReference>
<evidence type="ECO:0000313" key="5">
    <source>
        <dbReference type="Proteomes" id="UP000054010"/>
    </source>
</evidence>
<dbReference type="SUPFAM" id="SSF49879">
    <property type="entry name" value="SMAD/FHA domain"/>
    <property type="match status" value="1"/>
</dbReference>
<keyword evidence="2" id="KW-1133">Transmembrane helix</keyword>
<dbReference type="Gene3D" id="2.60.200.20">
    <property type="match status" value="1"/>
</dbReference>
<gene>
    <name evidence="4" type="ORF">OSCT_0887</name>
</gene>
<evidence type="ECO:0000313" key="4">
    <source>
        <dbReference type="EMBL" id="EFO81226.1"/>
    </source>
</evidence>
<dbReference type="Gene3D" id="3.40.50.11970">
    <property type="match status" value="1"/>
</dbReference>
<feature type="compositionally biased region" description="Polar residues" evidence="1">
    <location>
        <begin position="207"/>
        <end position="220"/>
    </location>
</feature>
<dbReference type="SMART" id="SM00240">
    <property type="entry name" value="FHA"/>
    <property type="match status" value="1"/>
</dbReference>